<proteinExistence type="predicted"/>
<evidence type="ECO:0008006" key="3">
    <source>
        <dbReference type="Google" id="ProtNLM"/>
    </source>
</evidence>
<accession>A0ABP8PJG5</accession>
<reference evidence="2" key="1">
    <citation type="journal article" date="2019" name="Int. J. Syst. Evol. Microbiol.">
        <title>The Global Catalogue of Microorganisms (GCM) 10K type strain sequencing project: providing services to taxonomists for standard genome sequencing and annotation.</title>
        <authorList>
            <consortium name="The Broad Institute Genomics Platform"/>
            <consortium name="The Broad Institute Genome Sequencing Center for Infectious Disease"/>
            <person name="Wu L."/>
            <person name="Ma J."/>
        </authorList>
    </citation>
    <scope>NUCLEOTIDE SEQUENCE [LARGE SCALE GENOMIC DNA]</scope>
    <source>
        <strain evidence="2">JCM 32206</strain>
    </source>
</reference>
<protein>
    <recommendedName>
        <fullName evidence="3">Tetratricopeptide repeat protein</fullName>
    </recommendedName>
</protein>
<name>A0ABP8PJG5_9NOCA</name>
<dbReference type="RefSeq" id="WP_345350479.1">
    <property type="nucleotide sequence ID" value="NZ_BAABFB010000066.1"/>
</dbReference>
<organism evidence="1 2">
    <name type="scientific">Rhodococcus olei</name>
    <dbReference type="NCBI Taxonomy" id="2161675"/>
    <lineage>
        <taxon>Bacteria</taxon>
        <taxon>Bacillati</taxon>
        <taxon>Actinomycetota</taxon>
        <taxon>Actinomycetes</taxon>
        <taxon>Mycobacteriales</taxon>
        <taxon>Nocardiaceae</taxon>
        <taxon>Rhodococcus</taxon>
    </lineage>
</organism>
<keyword evidence="2" id="KW-1185">Reference proteome</keyword>
<evidence type="ECO:0000313" key="2">
    <source>
        <dbReference type="Proteomes" id="UP001501183"/>
    </source>
</evidence>
<dbReference type="Proteomes" id="UP001501183">
    <property type="component" value="Unassembled WGS sequence"/>
</dbReference>
<dbReference type="EMBL" id="BAABFB010000066">
    <property type="protein sequence ID" value="GAA4487031.1"/>
    <property type="molecule type" value="Genomic_DNA"/>
</dbReference>
<evidence type="ECO:0000313" key="1">
    <source>
        <dbReference type="EMBL" id="GAA4487031.1"/>
    </source>
</evidence>
<gene>
    <name evidence="1" type="ORF">GCM10023094_44740</name>
</gene>
<comment type="caution">
    <text evidence="1">The sequence shown here is derived from an EMBL/GenBank/DDBJ whole genome shotgun (WGS) entry which is preliminary data.</text>
</comment>
<sequence length="149" mass="16543">MTTDPVMTEAMHAQDLANRGERDAARIAFTDLWDRLGPDRDPLHAVTIAHYLADLQDDPAEELAWDLRALAAADGLTDERAQRYHATLQVRGFAPSLHLNLAADYTKVGDRDAARRHLARAEDAVDVLGDDGYGRMIRGGIDRLRAELE</sequence>